<dbReference type="InterPro" id="IPR012328">
    <property type="entry name" value="Chalcone/stilbene_synt_C"/>
</dbReference>
<dbReference type="PANTHER" id="PTHR11877:SF47">
    <property type="entry name" value="OS11G0529900 PROTEIN"/>
    <property type="match status" value="1"/>
</dbReference>
<dbReference type="InterPro" id="IPR016039">
    <property type="entry name" value="Thiolase-like"/>
</dbReference>
<proteinExistence type="inferred from homology"/>
<dbReference type="PANTHER" id="PTHR11877">
    <property type="entry name" value="HYDROXYMETHYLGLUTARYL-COA SYNTHASE"/>
    <property type="match status" value="1"/>
</dbReference>
<dbReference type="Pfam" id="PF02797">
    <property type="entry name" value="Chal_sti_synt_C"/>
    <property type="match status" value="1"/>
</dbReference>
<dbReference type="GO" id="GO:0016747">
    <property type="term" value="F:acyltransferase activity, transferring groups other than amino-acyl groups"/>
    <property type="evidence" value="ECO:0007669"/>
    <property type="project" value="InterPro"/>
</dbReference>
<name>A0AAV5D3H8_ELECO</name>
<protein>
    <recommendedName>
        <fullName evidence="2">Chalcone/stilbene synthase C-terminal domain-containing protein</fullName>
    </recommendedName>
</protein>
<dbReference type="Gene3D" id="3.40.47.10">
    <property type="match status" value="1"/>
</dbReference>
<sequence length="169" mass="18695">MWVSDDQGENYHCGGRFYCEETDHTFTLELGESGLQYGLSAKVPKLVRGSIEGCLVDTLRPLGLGGSGEWNSLFWVVHPGGLVVLDSCDAALLLEPRKLAASRRVLSEYGNLGASTIFVLDEMRRWRQNCDEEEGGMYGNHQWGVMLRIGPGLTIEMMLLQAATNPDED</sequence>
<dbReference type="Proteomes" id="UP001054889">
    <property type="component" value="Unassembled WGS sequence"/>
</dbReference>
<evidence type="ECO:0000313" key="3">
    <source>
        <dbReference type="EMBL" id="GJN04717.1"/>
    </source>
</evidence>
<dbReference type="SUPFAM" id="SSF53901">
    <property type="entry name" value="Thiolase-like"/>
    <property type="match status" value="1"/>
</dbReference>
<reference evidence="3" key="1">
    <citation type="journal article" date="2018" name="DNA Res.">
        <title>Multiple hybrid de novo genome assembly of finger millet, an orphan allotetraploid crop.</title>
        <authorList>
            <person name="Hatakeyama M."/>
            <person name="Aluri S."/>
            <person name="Balachadran M.T."/>
            <person name="Sivarajan S.R."/>
            <person name="Patrignani A."/>
            <person name="Gruter S."/>
            <person name="Poveda L."/>
            <person name="Shimizu-Inatsugi R."/>
            <person name="Baeten J."/>
            <person name="Francoijs K.J."/>
            <person name="Nataraja K.N."/>
            <person name="Reddy Y.A.N."/>
            <person name="Phadnis S."/>
            <person name="Ravikumar R.L."/>
            <person name="Schlapbach R."/>
            <person name="Sreeman S.M."/>
            <person name="Shimizu K.K."/>
        </authorList>
    </citation>
    <scope>NUCLEOTIDE SEQUENCE</scope>
</reference>
<evidence type="ECO:0000313" key="4">
    <source>
        <dbReference type="Proteomes" id="UP001054889"/>
    </source>
</evidence>
<accession>A0AAV5D3H8</accession>
<dbReference type="EMBL" id="BQKI01000011">
    <property type="protein sequence ID" value="GJN04717.1"/>
    <property type="molecule type" value="Genomic_DNA"/>
</dbReference>
<comment type="similarity">
    <text evidence="1">Belongs to the thiolase-like superfamily. Chalcone/stilbene synthases family.</text>
</comment>
<keyword evidence="4" id="KW-1185">Reference proteome</keyword>
<organism evidence="3 4">
    <name type="scientific">Eleusine coracana subsp. coracana</name>
    <dbReference type="NCBI Taxonomy" id="191504"/>
    <lineage>
        <taxon>Eukaryota</taxon>
        <taxon>Viridiplantae</taxon>
        <taxon>Streptophyta</taxon>
        <taxon>Embryophyta</taxon>
        <taxon>Tracheophyta</taxon>
        <taxon>Spermatophyta</taxon>
        <taxon>Magnoliopsida</taxon>
        <taxon>Liliopsida</taxon>
        <taxon>Poales</taxon>
        <taxon>Poaceae</taxon>
        <taxon>PACMAD clade</taxon>
        <taxon>Chloridoideae</taxon>
        <taxon>Cynodonteae</taxon>
        <taxon>Eleusininae</taxon>
        <taxon>Eleusine</taxon>
    </lineage>
</organism>
<dbReference type="InterPro" id="IPR011141">
    <property type="entry name" value="Polyketide_synthase_type-III"/>
</dbReference>
<gene>
    <name evidence="3" type="primary">ga22287</name>
    <name evidence="3" type="ORF">PR202_ga22287</name>
</gene>
<feature type="domain" description="Chalcone/stilbene synthase C-terminal" evidence="2">
    <location>
        <begin position="19"/>
        <end position="162"/>
    </location>
</feature>
<dbReference type="GO" id="GO:0030639">
    <property type="term" value="P:polyketide biosynthetic process"/>
    <property type="evidence" value="ECO:0007669"/>
    <property type="project" value="TreeGrafter"/>
</dbReference>
<dbReference type="AlphaFoldDB" id="A0AAV5D3H8"/>
<evidence type="ECO:0000256" key="1">
    <source>
        <dbReference type="ARBA" id="ARBA00005531"/>
    </source>
</evidence>
<evidence type="ECO:0000259" key="2">
    <source>
        <dbReference type="Pfam" id="PF02797"/>
    </source>
</evidence>
<comment type="caution">
    <text evidence="3">The sequence shown here is derived from an EMBL/GenBank/DDBJ whole genome shotgun (WGS) entry which is preliminary data.</text>
</comment>
<reference evidence="3" key="2">
    <citation type="submission" date="2021-12" db="EMBL/GenBank/DDBJ databases">
        <title>Resequencing data analysis of finger millet.</title>
        <authorList>
            <person name="Hatakeyama M."/>
            <person name="Aluri S."/>
            <person name="Balachadran M.T."/>
            <person name="Sivarajan S.R."/>
            <person name="Poveda L."/>
            <person name="Shimizu-Inatsugi R."/>
            <person name="Schlapbach R."/>
            <person name="Sreeman S.M."/>
            <person name="Shimizu K.K."/>
        </authorList>
    </citation>
    <scope>NUCLEOTIDE SEQUENCE</scope>
</reference>